<keyword evidence="8" id="KW-0812">Transmembrane</keyword>
<comment type="similarity">
    <text evidence="1">Belongs to the beta-class carbonic anhydrase family.</text>
</comment>
<dbReference type="Pfam" id="PF00484">
    <property type="entry name" value="Pro_CA"/>
    <property type="match status" value="1"/>
</dbReference>
<name>A0A1J1LTZ1_9CYAN</name>
<proteinExistence type="inferred from homology"/>
<keyword evidence="8" id="KW-0472">Membrane</keyword>
<dbReference type="EMBL" id="CZDF01000188">
    <property type="protein sequence ID" value="CUR36061.1"/>
    <property type="molecule type" value="Genomic_DNA"/>
</dbReference>
<feature type="binding site" evidence="7">
    <location>
        <position position="159"/>
    </location>
    <ligand>
        <name>Zn(2+)</name>
        <dbReference type="ChEBI" id="CHEBI:29105"/>
    </ligand>
</feature>
<evidence type="ECO:0000313" key="9">
    <source>
        <dbReference type="EMBL" id="CUR36061.1"/>
    </source>
</evidence>
<dbReference type="Proteomes" id="UP000184315">
    <property type="component" value="Unassembled WGS sequence"/>
</dbReference>
<protein>
    <recommendedName>
        <fullName evidence="2">carbonic anhydrase</fullName>
        <ecNumber evidence="2">4.2.1.1</ecNumber>
    </recommendedName>
</protein>
<dbReference type="SMART" id="SM00947">
    <property type="entry name" value="Pro_CA"/>
    <property type="match status" value="1"/>
</dbReference>
<dbReference type="OrthoDB" id="9797527at2"/>
<comment type="catalytic activity">
    <reaction evidence="6">
        <text>hydrogencarbonate + H(+) = CO2 + H2O</text>
        <dbReference type="Rhea" id="RHEA:10748"/>
        <dbReference type="ChEBI" id="CHEBI:15377"/>
        <dbReference type="ChEBI" id="CHEBI:15378"/>
        <dbReference type="ChEBI" id="CHEBI:16526"/>
        <dbReference type="ChEBI" id="CHEBI:17544"/>
        <dbReference type="EC" id="4.2.1.1"/>
    </reaction>
</comment>
<dbReference type="PANTHER" id="PTHR11002">
    <property type="entry name" value="CARBONIC ANHYDRASE"/>
    <property type="match status" value="1"/>
</dbReference>
<dbReference type="SUPFAM" id="SSF53056">
    <property type="entry name" value="beta-carbonic anhydrase, cab"/>
    <property type="match status" value="1"/>
</dbReference>
<dbReference type="AlphaFoldDB" id="A0A1J1LTZ1"/>
<dbReference type="STRING" id="671072.PL921480171"/>
<evidence type="ECO:0000313" key="10">
    <source>
        <dbReference type="Proteomes" id="UP000184315"/>
    </source>
</evidence>
<dbReference type="PANTHER" id="PTHR11002:SF76">
    <property type="entry name" value="CARBONIC ANHYDRASE"/>
    <property type="match status" value="1"/>
</dbReference>
<dbReference type="InterPro" id="IPR015892">
    <property type="entry name" value="Carbonic_anhydrase_CS"/>
</dbReference>
<dbReference type="EC" id="4.2.1.1" evidence="2"/>
<organism evidence="9 10">
    <name type="scientific">Planktothrix tepida PCC 9214</name>
    <dbReference type="NCBI Taxonomy" id="671072"/>
    <lineage>
        <taxon>Bacteria</taxon>
        <taxon>Bacillati</taxon>
        <taxon>Cyanobacteriota</taxon>
        <taxon>Cyanophyceae</taxon>
        <taxon>Oscillatoriophycideae</taxon>
        <taxon>Oscillatoriales</taxon>
        <taxon>Microcoleaceae</taxon>
        <taxon>Planktothrix</taxon>
    </lineage>
</organism>
<dbReference type="GO" id="GO:0008270">
    <property type="term" value="F:zinc ion binding"/>
    <property type="evidence" value="ECO:0007669"/>
    <property type="project" value="InterPro"/>
</dbReference>
<keyword evidence="4 7" id="KW-0862">Zinc</keyword>
<sequence length="240" mass="26012">MTPDYNTPNYTRRDLLQYGVCIVGTALLTAGITTKVLDREKKKIVAETSSCETPEITPEIALETLMLGNERFMENKQKHPNQNRERIKEVAAGQKPFAAILGCADSRVSAEIIFDQGLGDIFVVRNAGNVVTSEEMGSLEFGVLELGIKTIMILGHQKCGAVKATLDGNSVPGKIGSIIDAIKPSIKGKPTWEEAVTANVKLQIKKLNSSPVIAQLIANDELKVVGGFYELETGKVKLIT</sequence>
<evidence type="ECO:0000256" key="6">
    <source>
        <dbReference type="ARBA" id="ARBA00048348"/>
    </source>
</evidence>
<keyword evidence="3 7" id="KW-0479">Metal-binding</keyword>
<gene>
    <name evidence="9" type="primary">mtcA</name>
    <name evidence="9" type="ORF">PL921480171</name>
</gene>
<reference evidence="10" key="1">
    <citation type="submission" date="2015-10" db="EMBL/GenBank/DDBJ databases">
        <authorList>
            <person name="Regsiter A."/>
            <person name="william w."/>
        </authorList>
    </citation>
    <scope>NUCLEOTIDE SEQUENCE [LARGE SCALE GENOMIC DNA]</scope>
</reference>
<keyword evidence="5 9" id="KW-0456">Lyase</keyword>
<dbReference type="InterPro" id="IPR036874">
    <property type="entry name" value="Carbonic_anhydrase_sf"/>
</dbReference>
<dbReference type="RefSeq" id="WP_072717181.1">
    <property type="nucleotide sequence ID" value="NZ_LN889764.1"/>
</dbReference>
<evidence type="ECO:0000256" key="3">
    <source>
        <dbReference type="ARBA" id="ARBA00022723"/>
    </source>
</evidence>
<feature type="binding site" evidence="7">
    <location>
        <position position="156"/>
    </location>
    <ligand>
        <name>Zn(2+)</name>
        <dbReference type="ChEBI" id="CHEBI:29105"/>
    </ligand>
</feature>
<dbReference type="CDD" id="cd03378">
    <property type="entry name" value="beta_CA_cladeC"/>
    <property type="match status" value="1"/>
</dbReference>
<evidence type="ECO:0000256" key="8">
    <source>
        <dbReference type="SAM" id="Phobius"/>
    </source>
</evidence>
<accession>A0A1J1LTZ1</accession>
<dbReference type="Gene3D" id="3.40.1050.10">
    <property type="entry name" value="Carbonic anhydrase"/>
    <property type="match status" value="1"/>
</dbReference>
<evidence type="ECO:0000256" key="5">
    <source>
        <dbReference type="ARBA" id="ARBA00023239"/>
    </source>
</evidence>
<dbReference type="GO" id="GO:0015976">
    <property type="term" value="P:carbon utilization"/>
    <property type="evidence" value="ECO:0007669"/>
    <property type="project" value="InterPro"/>
</dbReference>
<keyword evidence="8" id="KW-1133">Transmembrane helix</keyword>
<dbReference type="InterPro" id="IPR001765">
    <property type="entry name" value="Carbonic_anhydrase"/>
</dbReference>
<feature type="binding site" evidence="7">
    <location>
        <position position="103"/>
    </location>
    <ligand>
        <name>Zn(2+)</name>
        <dbReference type="ChEBI" id="CHEBI:29105"/>
    </ligand>
</feature>
<evidence type="ECO:0000256" key="4">
    <source>
        <dbReference type="ARBA" id="ARBA00022833"/>
    </source>
</evidence>
<feature type="binding site" evidence="7">
    <location>
        <position position="105"/>
    </location>
    <ligand>
        <name>Zn(2+)</name>
        <dbReference type="ChEBI" id="CHEBI:29105"/>
    </ligand>
</feature>
<keyword evidence="10" id="KW-1185">Reference proteome</keyword>
<dbReference type="GO" id="GO:0004089">
    <property type="term" value="F:carbonate dehydratase activity"/>
    <property type="evidence" value="ECO:0007669"/>
    <property type="project" value="UniProtKB-EC"/>
</dbReference>
<feature type="transmembrane region" description="Helical" evidence="8">
    <location>
        <begin position="15"/>
        <end position="33"/>
    </location>
</feature>
<evidence type="ECO:0000256" key="1">
    <source>
        <dbReference type="ARBA" id="ARBA00006217"/>
    </source>
</evidence>
<evidence type="ECO:0000256" key="7">
    <source>
        <dbReference type="PIRSR" id="PIRSR601765-1"/>
    </source>
</evidence>
<evidence type="ECO:0000256" key="2">
    <source>
        <dbReference type="ARBA" id="ARBA00012925"/>
    </source>
</evidence>
<dbReference type="PROSITE" id="PS00704">
    <property type="entry name" value="PROK_CO2_ANHYDRASE_1"/>
    <property type="match status" value="1"/>
</dbReference>
<comment type="cofactor">
    <cofactor evidence="7">
        <name>Zn(2+)</name>
        <dbReference type="ChEBI" id="CHEBI:29105"/>
    </cofactor>
    <text evidence="7">Binds 1 zinc ion per subunit.</text>
</comment>